<dbReference type="InterPro" id="IPR001534">
    <property type="entry name" value="Transthyretin-like"/>
</dbReference>
<keyword evidence="6" id="KW-0964">Secreted</keyword>
<dbReference type="GO" id="GO:0170056">
    <property type="term" value="F:cholesterol 7-desaturase [NAD(P)H] activity"/>
    <property type="evidence" value="ECO:0007669"/>
    <property type="project" value="UniProtKB-EC"/>
</dbReference>
<proteinExistence type="inferred from homology"/>
<evidence type="ECO:0000256" key="10">
    <source>
        <dbReference type="ARBA" id="ARBA00022729"/>
    </source>
</evidence>
<evidence type="ECO:0000313" key="23">
    <source>
        <dbReference type="Proteomes" id="UP000095282"/>
    </source>
</evidence>
<dbReference type="Gene3D" id="3.90.380.10">
    <property type="entry name" value="Naphthalene 1,2-dioxygenase Alpha Subunit, Chain A, domain 1"/>
    <property type="match status" value="1"/>
</dbReference>
<dbReference type="Pfam" id="PF19298">
    <property type="entry name" value="KshA_C"/>
    <property type="match status" value="1"/>
</dbReference>
<keyword evidence="8" id="KW-0001">2Fe-2S</keyword>
<dbReference type="GO" id="GO:0016020">
    <property type="term" value="C:membrane"/>
    <property type="evidence" value="ECO:0007669"/>
    <property type="project" value="UniProtKB-SubCell"/>
</dbReference>
<name>A0A1I7U979_9PELO</name>
<keyword evidence="7" id="KW-0812">Transmembrane</keyword>
<comment type="catalytic activity">
    <reaction evidence="20">
        <text>cholesterol + NADPH + O2 + H(+) = 7-dehydrocholesterol + NADP(+) + 2 H2O</text>
        <dbReference type="Rhea" id="RHEA:45024"/>
        <dbReference type="ChEBI" id="CHEBI:15377"/>
        <dbReference type="ChEBI" id="CHEBI:15378"/>
        <dbReference type="ChEBI" id="CHEBI:15379"/>
        <dbReference type="ChEBI" id="CHEBI:16113"/>
        <dbReference type="ChEBI" id="CHEBI:17759"/>
        <dbReference type="ChEBI" id="CHEBI:57783"/>
        <dbReference type="ChEBI" id="CHEBI:58349"/>
        <dbReference type="EC" id="1.14.19.21"/>
    </reaction>
    <physiologicalReaction direction="left-to-right" evidence="20">
        <dbReference type="Rhea" id="RHEA:45025"/>
    </physiologicalReaction>
</comment>
<evidence type="ECO:0000256" key="14">
    <source>
        <dbReference type="ARBA" id="ARBA00023014"/>
    </source>
</evidence>
<evidence type="ECO:0000256" key="8">
    <source>
        <dbReference type="ARBA" id="ARBA00022714"/>
    </source>
</evidence>
<feature type="signal peptide" evidence="21">
    <location>
        <begin position="1"/>
        <end position="18"/>
    </location>
</feature>
<accession>A0A1I7U979</accession>
<comment type="cofactor">
    <cofactor evidence="1">
        <name>Fe cation</name>
        <dbReference type="ChEBI" id="CHEBI:24875"/>
    </cofactor>
</comment>
<dbReference type="PROSITE" id="PS51296">
    <property type="entry name" value="RIESKE"/>
    <property type="match status" value="1"/>
</dbReference>
<feature type="domain" description="Rieske" evidence="22">
    <location>
        <begin position="120"/>
        <end position="224"/>
    </location>
</feature>
<evidence type="ECO:0000256" key="2">
    <source>
        <dbReference type="ARBA" id="ARBA00004370"/>
    </source>
</evidence>
<dbReference type="InterPro" id="IPR017941">
    <property type="entry name" value="Rieske_2Fe-2S"/>
</dbReference>
<dbReference type="Pfam" id="PF00355">
    <property type="entry name" value="Rieske"/>
    <property type="match status" value="1"/>
</dbReference>
<evidence type="ECO:0000256" key="18">
    <source>
        <dbReference type="ARBA" id="ARBA00026095"/>
    </source>
</evidence>
<dbReference type="GO" id="GO:0005576">
    <property type="term" value="C:extracellular region"/>
    <property type="evidence" value="ECO:0007669"/>
    <property type="project" value="UniProtKB-SubCell"/>
</dbReference>
<dbReference type="GO" id="GO:0008203">
    <property type="term" value="P:cholesterol metabolic process"/>
    <property type="evidence" value="ECO:0007669"/>
    <property type="project" value="InterPro"/>
</dbReference>
<keyword evidence="9" id="KW-0479">Metal-binding</keyword>
<feature type="chain" id="PRO_5009308590" description="cholesterol 7-desaturase" evidence="21">
    <location>
        <begin position="19"/>
        <end position="465"/>
    </location>
</feature>
<dbReference type="InterPro" id="IPR038479">
    <property type="entry name" value="Transthyretin-like_sf"/>
</dbReference>
<evidence type="ECO:0000256" key="15">
    <source>
        <dbReference type="ARBA" id="ARBA00023136"/>
    </source>
</evidence>
<dbReference type="Gene3D" id="2.102.10.10">
    <property type="entry name" value="Rieske [2Fe-2S] iron-sulphur domain"/>
    <property type="match status" value="1"/>
</dbReference>
<comment type="pathway">
    <text evidence="16">Steroid hormone biosynthesis; dafachronic acid biosynthesis.</text>
</comment>
<evidence type="ECO:0000256" key="17">
    <source>
        <dbReference type="ARBA" id="ARBA00025729"/>
    </source>
</evidence>
<evidence type="ECO:0000256" key="11">
    <source>
        <dbReference type="ARBA" id="ARBA00022989"/>
    </source>
</evidence>
<comment type="pathway">
    <text evidence="4">Hormone biosynthesis.</text>
</comment>
<protein>
    <recommendedName>
        <fullName evidence="18">cholesterol 7-desaturase</fullName>
        <ecNumber evidence="18">1.14.19.21</ecNumber>
    </recommendedName>
</protein>
<dbReference type="GO" id="GO:0051537">
    <property type="term" value="F:2 iron, 2 sulfur cluster binding"/>
    <property type="evidence" value="ECO:0007669"/>
    <property type="project" value="UniProtKB-KW"/>
</dbReference>
<keyword evidence="23" id="KW-1185">Reference proteome</keyword>
<dbReference type="PANTHER" id="PTHR21266">
    <property type="entry name" value="IRON-SULFUR DOMAIN CONTAINING PROTEIN"/>
    <property type="match status" value="1"/>
</dbReference>
<evidence type="ECO:0000256" key="7">
    <source>
        <dbReference type="ARBA" id="ARBA00022692"/>
    </source>
</evidence>
<dbReference type="PANTHER" id="PTHR21266:SF32">
    <property type="entry name" value="CHOLESTEROL 7-DESATURASE NVD"/>
    <property type="match status" value="1"/>
</dbReference>
<evidence type="ECO:0000256" key="19">
    <source>
        <dbReference type="ARBA" id="ARBA00047853"/>
    </source>
</evidence>
<dbReference type="GO" id="GO:0009986">
    <property type="term" value="C:cell surface"/>
    <property type="evidence" value="ECO:0007669"/>
    <property type="project" value="InterPro"/>
</dbReference>
<dbReference type="UniPathway" id="UPA01020"/>
<dbReference type="SUPFAM" id="SSF55961">
    <property type="entry name" value="Bet v1-like"/>
    <property type="match status" value="1"/>
</dbReference>
<evidence type="ECO:0000256" key="13">
    <source>
        <dbReference type="ARBA" id="ARBA00023004"/>
    </source>
</evidence>
<comment type="similarity">
    <text evidence="5">Belongs to the nematode transthyretin-like family.</text>
</comment>
<evidence type="ECO:0000256" key="20">
    <source>
        <dbReference type="ARBA" id="ARBA00049548"/>
    </source>
</evidence>
<dbReference type="GO" id="GO:0046872">
    <property type="term" value="F:metal ion binding"/>
    <property type="evidence" value="ECO:0007669"/>
    <property type="project" value="UniProtKB-KW"/>
</dbReference>
<comment type="similarity">
    <text evidence="17">Belongs to the cholesterol 7-desaturase family.</text>
</comment>
<dbReference type="EC" id="1.14.19.21" evidence="18"/>
<evidence type="ECO:0000256" key="16">
    <source>
        <dbReference type="ARBA" id="ARBA00025712"/>
    </source>
</evidence>
<dbReference type="InterPro" id="IPR045605">
    <property type="entry name" value="KshA-like_C"/>
</dbReference>
<evidence type="ECO:0000256" key="21">
    <source>
        <dbReference type="SAM" id="SignalP"/>
    </source>
</evidence>
<evidence type="ECO:0000256" key="3">
    <source>
        <dbReference type="ARBA" id="ARBA00004613"/>
    </source>
</evidence>
<reference evidence="24" key="1">
    <citation type="submission" date="2016-11" db="UniProtKB">
        <authorList>
            <consortium name="WormBaseParasite"/>
        </authorList>
    </citation>
    <scope>IDENTIFICATION</scope>
</reference>
<keyword evidence="10 21" id="KW-0732">Signal</keyword>
<evidence type="ECO:0000256" key="4">
    <source>
        <dbReference type="ARBA" id="ARBA00004972"/>
    </source>
</evidence>
<evidence type="ECO:0000256" key="9">
    <source>
        <dbReference type="ARBA" id="ARBA00022723"/>
    </source>
</evidence>
<dbReference type="FunFam" id="3.90.380.10:FF:000011">
    <property type="entry name" value="Cholesterol 7-desaturase"/>
    <property type="match status" value="1"/>
</dbReference>
<evidence type="ECO:0000256" key="1">
    <source>
        <dbReference type="ARBA" id="ARBA00001962"/>
    </source>
</evidence>
<dbReference type="Gene3D" id="2.60.40.3330">
    <property type="match status" value="1"/>
</dbReference>
<dbReference type="SUPFAM" id="SSF50022">
    <property type="entry name" value="ISP domain"/>
    <property type="match status" value="1"/>
</dbReference>
<keyword evidence="13" id="KW-0408">Iron</keyword>
<dbReference type="InterPro" id="IPR050584">
    <property type="entry name" value="Cholesterol_7-desaturase"/>
</dbReference>
<dbReference type="GO" id="GO:0005737">
    <property type="term" value="C:cytoplasm"/>
    <property type="evidence" value="ECO:0007669"/>
    <property type="project" value="TreeGrafter"/>
</dbReference>
<dbReference type="Proteomes" id="UP000095282">
    <property type="component" value="Unplaced"/>
</dbReference>
<dbReference type="eggNOG" id="ENOG502QS20">
    <property type="taxonomic scope" value="Eukaryota"/>
</dbReference>
<dbReference type="InterPro" id="IPR036922">
    <property type="entry name" value="Rieske_2Fe-2S_sf"/>
</dbReference>
<comment type="catalytic activity">
    <reaction evidence="19">
        <text>cholesterol + NADH + O2 + H(+) = 7-dehydrocholesterol + NAD(+) + 2 H2O</text>
        <dbReference type="Rhea" id="RHEA:51644"/>
        <dbReference type="ChEBI" id="CHEBI:15377"/>
        <dbReference type="ChEBI" id="CHEBI:15378"/>
        <dbReference type="ChEBI" id="CHEBI:15379"/>
        <dbReference type="ChEBI" id="CHEBI:16113"/>
        <dbReference type="ChEBI" id="CHEBI:17759"/>
        <dbReference type="ChEBI" id="CHEBI:57540"/>
        <dbReference type="ChEBI" id="CHEBI:57945"/>
        <dbReference type="EC" id="1.14.19.21"/>
    </reaction>
    <physiologicalReaction direction="left-to-right" evidence="19">
        <dbReference type="Rhea" id="RHEA:51645"/>
    </physiologicalReaction>
</comment>
<evidence type="ECO:0000256" key="12">
    <source>
        <dbReference type="ARBA" id="ARBA00023002"/>
    </source>
</evidence>
<dbReference type="AlphaFoldDB" id="A0A1I7U979"/>
<dbReference type="Pfam" id="PF01060">
    <property type="entry name" value="TTR-52"/>
    <property type="match status" value="1"/>
</dbReference>
<evidence type="ECO:0000313" key="24">
    <source>
        <dbReference type="WBParaSite" id="Csp11.Scaffold629.g16143.t2"/>
    </source>
</evidence>
<dbReference type="STRING" id="1561998.A0A1I7U979"/>
<evidence type="ECO:0000259" key="22">
    <source>
        <dbReference type="PROSITE" id="PS51296"/>
    </source>
</evidence>
<dbReference type="WBParaSite" id="Csp11.Scaffold629.g16143.t2">
    <property type="protein sequence ID" value="Csp11.Scaffold629.g16143.t2"/>
    <property type="gene ID" value="Csp11.Scaffold629.g16143"/>
</dbReference>
<evidence type="ECO:0000256" key="5">
    <source>
        <dbReference type="ARBA" id="ARBA00010112"/>
    </source>
</evidence>
<evidence type="ECO:0000256" key="6">
    <source>
        <dbReference type="ARBA" id="ARBA00022525"/>
    </source>
</evidence>
<keyword evidence="12" id="KW-0560">Oxidoreductase</keyword>
<keyword evidence="11" id="KW-1133">Transmembrane helix</keyword>
<keyword evidence="14" id="KW-0411">Iron-sulfur</keyword>
<keyword evidence="15" id="KW-0472">Membrane</keyword>
<organism evidence="23 24">
    <name type="scientific">Caenorhabditis tropicalis</name>
    <dbReference type="NCBI Taxonomy" id="1561998"/>
    <lineage>
        <taxon>Eukaryota</taxon>
        <taxon>Metazoa</taxon>
        <taxon>Ecdysozoa</taxon>
        <taxon>Nematoda</taxon>
        <taxon>Chromadorea</taxon>
        <taxon>Rhabditida</taxon>
        <taxon>Rhabditina</taxon>
        <taxon>Rhabditomorpha</taxon>
        <taxon>Rhabditoidea</taxon>
        <taxon>Rhabditidae</taxon>
        <taxon>Peloderinae</taxon>
        <taxon>Caenorhabditis</taxon>
    </lineage>
</organism>
<comment type="subcellular location">
    <subcellularLocation>
        <location evidence="2">Membrane</location>
    </subcellularLocation>
    <subcellularLocation>
        <location evidence="3">Secreted</location>
    </subcellularLocation>
</comment>
<sequence>MKIFHFLCFFAVLSTSYALLGLGRKQSVAVTGRLTCNGLPAKDVKIKLYEKEKIKDVKMDETKTDANGEFKVSGYKTEITNIDPKVNIYHRCNYKGVCYKKIGITIPDNFISIGVIPKKTFDIGEINLANQFTGQTTDWQFLSLIRSESGAVYITDSYCPHIGANFNIGGRVVRDNCIQCPFHGWIFSAETGKCVEVPYDEGRIPEQAKVTTWPCIERNQNIYIWYHCDGAEPEWEIPEISEITEGIWKLGGRTEHEVMCHIQEIPENGADIAHLNYLHKSAPPITKGSDIIKTDLSDPQPAVQHVWDGKWEVKSDEDKHCGVMHLNQYMTIWGYRVPLTGSKLIAEQHGPGIVHMIFDFGIWGKGVVFQTVTPEEPLLQRVRFRIFSNIPWFFVKFFMTVEAMQFERDVFVWSNKKYLKSPLLVRNDGPIQKHRRWYSQFYTENSPRMLKDGSLSNQAKSIFDW</sequence>